<dbReference type="InterPro" id="IPR010043">
    <property type="entry name" value="UTase/UR"/>
</dbReference>
<dbReference type="InterPro" id="IPR002912">
    <property type="entry name" value="ACT_dom"/>
</dbReference>
<sequence length="905" mass="103066">MHFSIDSYFPDDIHEVGDTGMAGFEEKRPLYFSGSKNFLSHYREEIRKRHNAGASGSEVTHLISRMMDELIKRLFHSIVDDLDISGGYMDHINLVAVGGYGRGELNPYSDIDIMFLHDGDIPVATVEDIAQKLLYFLWDMRLDVGYSVRTIGDCIEMAASDGTVKTALMDARNLKGSTSLFTDLHKTIFSQILPRSSDKFIKSKVEEMKARREKYGSTVYLLEPNLKEGEGGLRDLQTALWVARIKYKFSDPRELIVKGVVTEEELDSYFSALDFLWRIRNELHYFSGRKNEQLTFDAQVHLAQFFGYKQHERVLAVEDFMRDYYRHANRVEYLVSTLVSRCVWRDEGALKILGYFVRRPIGDGCFILKGELIVPDEGVVERQPVVLMRIFELAQKHGVELGIPVMGLVRRSLHMVNDKFRRSREVGTSFMNILRAPRGVARTLRLMHHLEFLNHFIPEMELIYCKVQHDVYHIFTVDIHTLFAVEQAEKMLAGELKNELRFPCQVAAQVNKPELLYLAVLLHDIGKGSGGSHADKGAAMIPTIARRLGLSRECSERLEFLVRRHLYFAHIAQRRDLGDEKMIIQFARHMETSENLKMLYLLTVADIRAVGVDVWTTWKALLFQELYERAFDVLERGDFRLEASSERVKSVMRKVAGLLGNECAPTAVQAELRAMPMRLLLSHDPDQIAGHIRLLLGLGLGGAPVLTRLVHNRESGYSEFTICTHDMPGLFSRITGVMAANGINILGAQINTSRNGKVLDILQVNSPRGKIIGDENCWKKVRDDTERVLLGEADVAAMVDKRQRPSQLMVRPAPRFPTRIDFDNQVSEGYTVIDIYTHDKVGLLYLITSTLTQLGLYIGVSKISTKVDQVADVFYVRDIFGHKIMDEAKLESVRERLKSAIDGWV</sequence>
<dbReference type="EMBL" id="CP000482">
    <property type="protein sequence ID" value="ABK98963.1"/>
    <property type="molecule type" value="Genomic_DNA"/>
</dbReference>
<dbReference type="InterPro" id="IPR045865">
    <property type="entry name" value="ACT-like_dom_sf"/>
</dbReference>
<evidence type="ECO:0000256" key="1">
    <source>
        <dbReference type="ARBA" id="ARBA00022679"/>
    </source>
</evidence>
<keyword evidence="2 7" id="KW-0548">Nucleotidyltransferase</keyword>
<keyword evidence="3" id="KW-0677">Repeat</keyword>
<dbReference type="PROSITE" id="PS51671">
    <property type="entry name" value="ACT"/>
    <property type="match status" value="2"/>
</dbReference>
<evidence type="ECO:0000313" key="11">
    <source>
        <dbReference type="Proteomes" id="UP000006732"/>
    </source>
</evidence>
<keyword evidence="6 7" id="KW-0511">Multifunctional enzyme</keyword>
<feature type="domain" description="HD" evidence="9">
    <location>
        <begin position="477"/>
        <end position="593"/>
    </location>
</feature>
<dbReference type="InterPro" id="IPR013546">
    <property type="entry name" value="PII_UdlTrfase/GS_AdlTrfase"/>
</dbReference>
<proteinExistence type="inferred from homology"/>
<evidence type="ECO:0000256" key="5">
    <source>
        <dbReference type="ARBA" id="ARBA00022842"/>
    </source>
</evidence>
<gene>
    <name evidence="7" type="primary">glnD</name>
    <name evidence="10" type="ordered locus">Ppro_1343</name>
</gene>
<comment type="cofactor">
    <cofactor evidence="7">
        <name>Mg(2+)</name>
        <dbReference type="ChEBI" id="CHEBI:18420"/>
    </cofactor>
</comment>
<feature type="domain" description="ACT" evidence="8">
    <location>
        <begin position="832"/>
        <end position="905"/>
    </location>
</feature>
<evidence type="ECO:0000256" key="7">
    <source>
        <dbReference type="HAMAP-Rule" id="MF_00277"/>
    </source>
</evidence>
<comment type="function">
    <text evidence="7">Modifies, by uridylylation and deuridylylation, the PII regulatory proteins (GlnB and homologs), in response to the nitrogen status of the cell that GlnD senses through the glutamine level. Under low glutamine levels, catalyzes the conversion of the PII proteins and UTP to PII-UMP and PPi, while under higher glutamine levels, GlnD hydrolyzes PII-UMP to PII and UMP (deuridylylation). Thus, controls uridylylation state and activity of the PII proteins, and plays an important role in the regulation of nitrogen assimilation and metabolism.</text>
</comment>
<dbReference type="InterPro" id="IPR002934">
    <property type="entry name" value="Polymerase_NTP_transf_dom"/>
</dbReference>
<dbReference type="InterPro" id="IPR043519">
    <property type="entry name" value="NT_sf"/>
</dbReference>
<comment type="catalytic activity">
    <reaction evidence="7">
        <text>[protein-PII]-uridylyl-L-tyrosine + H2O = [protein-PII]-L-tyrosine + UMP + H(+)</text>
        <dbReference type="Rhea" id="RHEA:48600"/>
        <dbReference type="Rhea" id="RHEA-COMP:12147"/>
        <dbReference type="Rhea" id="RHEA-COMP:12148"/>
        <dbReference type="ChEBI" id="CHEBI:15377"/>
        <dbReference type="ChEBI" id="CHEBI:15378"/>
        <dbReference type="ChEBI" id="CHEBI:46858"/>
        <dbReference type="ChEBI" id="CHEBI:57865"/>
        <dbReference type="ChEBI" id="CHEBI:90602"/>
    </reaction>
</comment>
<evidence type="ECO:0000256" key="6">
    <source>
        <dbReference type="ARBA" id="ARBA00023268"/>
    </source>
</evidence>
<dbReference type="GO" id="GO:0006808">
    <property type="term" value="P:regulation of nitrogen utilization"/>
    <property type="evidence" value="ECO:0007669"/>
    <property type="project" value="UniProtKB-UniRule"/>
</dbReference>
<keyword evidence="11" id="KW-1185">Reference proteome</keyword>
<dbReference type="PANTHER" id="PTHR47320">
    <property type="entry name" value="BIFUNCTIONAL URIDYLYLTRANSFERASE/URIDYLYL-REMOVING ENZYME"/>
    <property type="match status" value="1"/>
</dbReference>
<keyword evidence="1 7" id="KW-0808">Transferase</keyword>
<evidence type="ECO:0000313" key="10">
    <source>
        <dbReference type="EMBL" id="ABK98963.1"/>
    </source>
</evidence>
<dbReference type="PANTHER" id="PTHR47320:SF1">
    <property type="entry name" value="BIFUNCTIONAL URIDYLYLTRANSFERASE_URIDYLYL-REMOVING ENZYME"/>
    <property type="match status" value="1"/>
</dbReference>
<feature type="region of interest" description="Uridylyltransferase" evidence="7">
    <location>
        <begin position="1"/>
        <end position="360"/>
    </location>
</feature>
<dbReference type="eggNOG" id="COG2844">
    <property type="taxonomic scope" value="Bacteria"/>
</dbReference>
<accession>A1ANP3</accession>
<evidence type="ECO:0000256" key="3">
    <source>
        <dbReference type="ARBA" id="ARBA00022737"/>
    </source>
</evidence>
<dbReference type="Pfam" id="PF01966">
    <property type="entry name" value="HD"/>
    <property type="match status" value="1"/>
</dbReference>
<evidence type="ECO:0000259" key="9">
    <source>
        <dbReference type="PROSITE" id="PS51831"/>
    </source>
</evidence>
<name>A1ANP3_PELPD</name>
<dbReference type="OrthoDB" id="9758038at2"/>
<keyword evidence="5 7" id="KW-0460">Magnesium</keyword>
<dbReference type="SUPFAM" id="SSF55021">
    <property type="entry name" value="ACT-like"/>
    <property type="match status" value="2"/>
</dbReference>
<feature type="domain" description="ACT" evidence="8">
    <location>
        <begin position="719"/>
        <end position="800"/>
    </location>
</feature>
<dbReference type="PROSITE" id="PS51831">
    <property type="entry name" value="HD"/>
    <property type="match status" value="1"/>
</dbReference>
<dbReference type="PIRSF" id="PIRSF006288">
    <property type="entry name" value="PII_uridyltransf"/>
    <property type="match status" value="1"/>
</dbReference>
<dbReference type="Gene3D" id="3.30.460.10">
    <property type="entry name" value="Beta Polymerase, domain 2"/>
    <property type="match status" value="1"/>
</dbReference>
<dbReference type="EC" id="2.7.7.59" evidence="7"/>
<dbReference type="CDD" id="cd00077">
    <property type="entry name" value="HDc"/>
    <property type="match status" value="1"/>
</dbReference>
<dbReference type="SUPFAM" id="SSF81301">
    <property type="entry name" value="Nucleotidyltransferase"/>
    <property type="match status" value="1"/>
</dbReference>
<keyword evidence="4 7" id="KW-0378">Hydrolase</keyword>
<dbReference type="SUPFAM" id="SSF81593">
    <property type="entry name" value="Nucleotidyltransferase substrate binding subunit/domain"/>
    <property type="match status" value="1"/>
</dbReference>
<dbReference type="RefSeq" id="WP_011735256.1">
    <property type="nucleotide sequence ID" value="NC_008609.1"/>
</dbReference>
<dbReference type="InterPro" id="IPR006674">
    <property type="entry name" value="HD_domain"/>
</dbReference>
<dbReference type="Gene3D" id="1.10.3090.10">
    <property type="entry name" value="cca-adding enzyme, domain 2"/>
    <property type="match status" value="1"/>
</dbReference>
<comment type="catalytic activity">
    <reaction evidence="7">
        <text>[protein-PII]-L-tyrosine + UTP = [protein-PII]-uridylyl-L-tyrosine + diphosphate</text>
        <dbReference type="Rhea" id="RHEA:13673"/>
        <dbReference type="Rhea" id="RHEA-COMP:12147"/>
        <dbReference type="Rhea" id="RHEA-COMP:12148"/>
        <dbReference type="ChEBI" id="CHEBI:33019"/>
        <dbReference type="ChEBI" id="CHEBI:46398"/>
        <dbReference type="ChEBI" id="CHEBI:46858"/>
        <dbReference type="ChEBI" id="CHEBI:90602"/>
        <dbReference type="EC" id="2.7.7.59"/>
    </reaction>
</comment>
<dbReference type="EC" id="3.1.4.-" evidence="7"/>
<evidence type="ECO:0000256" key="2">
    <source>
        <dbReference type="ARBA" id="ARBA00022695"/>
    </source>
</evidence>
<dbReference type="CDD" id="cd04899">
    <property type="entry name" value="ACT_ACR-UUR-like_2"/>
    <property type="match status" value="1"/>
</dbReference>
<dbReference type="CDD" id="cd05401">
    <property type="entry name" value="NT_GlnE_GlnD_like"/>
    <property type="match status" value="1"/>
</dbReference>
<comment type="domain">
    <text evidence="7">Has four distinct domains: an N-terminal nucleotidyltransferase (NT) domain responsible for UTase activity, a central HD domain that encodes UR activity, and two C-terminal ACT domains that seem to have a role in glutamine sensing.</text>
</comment>
<dbReference type="Pfam" id="PF08335">
    <property type="entry name" value="GlnD_UR_UTase"/>
    <property type="match status" value="1"/>
</dbReference>
<dbReference type="CDD" id="cd04900">
    <property type="entry name" value="ACT_UUR-like_1"/>
    <property type="match status" value="1"/>
</dbReference>
<dbReference type="HAMAP" id="MF_00277">
    <property type="entry name" value="PII_uridylyl_transf"/>
    <property type="match status" value="1"/>
</dbReference>
<dbReference type="SUPFAM" id="SSF81891">
    <property type="entry name" value="Poly A polymerase C-terminal region-like"/>
    <property type="match status" value="1"/>
</dbReference>
<reference evidence="10 11" key="1">
    <citation type="submission" date="2006-10" db="EMBL/GenBank/DDBJ databases">
        <title>Complete sequence of chromosome of Pelobacter propionicus DSM 2379.</title>
        <authorList>
            <consortium name="US DOE Joint Genome Institute"/>
            <person name="Copeland A."/>
            <person name="Lucas S."/>
            <person name="Lapidus A."/>
            <person name="Barry K."/>
            <person name="Detter J.C."/>
            <person name="Glavina del Rio T."/>
            <person name="Hammon N."/>
            <person name="Israni S."/>
            <person name="Dalin E."/>
            <person name="Tice H."/>
            <person name="Pitluck S."/>
            <person name="Saunders E."/>
            <person name="Brettin T."/>
            <person name="Bruce D."/>
            <person name="Han C."/>
            <person name="Tapia R."/>
            <person name="Schmutz J."/>
            <person name="Larimer F."/>
            <person name="Land M."/>
            <person name="Hauser L."/>
            <person name="Kyrpides N."/>
            <person name="Kim E."/>
            <person name="Lovley D."/>
            <person name="Richardson P."/>
        </authorList>
    </citation>
    <scope>NUCLEOTIDE SEQUENCE [LARGE SCALE GENOMIC DNA]</scope>
    <source>
        <strain evidence="11">DSM 2379 / NBRC 103807 / OttBd1</strain>
    </source>
</reference>
<organism evidence="10 11">
    <name type="scientific">Pelobacter propionicus (strain DSM 2379 / NBRC 103807 / OttBd1)</name>
    <dbReference type="NCBI Taxonomy" id="338966"/>
    <lineage>
        <taxon>Bacteria</taxon>
        <taxon>Pseudomonadati</taxon>
        <taxon>Thermodesulfobacteriota</taxon>
        <taxon>Desulfuromonadia</taxon>
        <taxon>Desulfuromonadales</taxon>
        <taxon>Desulfuromonadaceae</taxon>
        <taxon>Pelobacter</taxon>
    </lineage>
</organism>
<dbReference type="AlphaFoldDB" id="A1ANP3"/>
<dbReference type="HOGENOM" id="CLU_012833_1_0_7"/>
<evidence type="ECO:0000259" key="8">
    <source>
        <dbReference type="PROSITE" id="PS51671"/>
    </source>
</evidence>
<dbReference type="SMART" id="SM00471">
    <property type="entry name" value="HDc"/>
    <property type="match status" value="1"/>
</dbReference>
<dbReference type="GO" id="GO:0008081">
    <property type="term" value="F:phosphoric diester hydrolase activity"/>
    <property type="evidence" value="ECO:0007669"/>
    <property type="project" value="UniProtKB-UniRule"/>
</dbReference>
<protein>
    <recommendedName>
        <fullName evidence="7">Bifunctional uridylyltransferase/uridylyl-removing enzyme</fullName>
        <shortName evidence="7">UTase/UR</shortName>
    </recommendedName>
    <alternativeName>
        <fullName evidence="7">Bifunctional [protein-PII] modification enzyme</fullName>
    </alternativeName>
    <alternativeName>
        <fullName evidence="7">Bifunctional nitrogen sensor protein</fullName>
    </alternativeName>
    <domain>
        <recommendedName>
            <fullName evidence="7">[Protein-PII] uridylyltransferase</fullName>
            <shortName evidence="7">PII uridylyltransferase</shortName>
            <shortName evidence="7">UTase</shortName>
            <ecNumber evidence="7">2.7.7.59</ecNumber>
        </recommendedName>
    </domain>
    <domain>
        <recommendedName>
            <fullName evidence="7">[Protein-PII]-UMP uridylyl-removing enzyme</fullName>
            <shortName evidence="7">UR</shortName>
            <ecNumber evidence="7">3.1.4.-</ecNumber>
        </recommendedName>
    </domain>
</protein>
<dbReference type="STRING" id="338966.Ppro_1343"/>
<dbReference type="InterPro" id="IPR003607">
    <property type="entry name" value="HD/PDEase_dom"/>
</dbReference>
<dbReference type="KEGG" id="ppd:Ppro_1343"/>
<dbReference type="Gene3D" id="1.20.120.330">
    <property type="entry name" value="Nucleotidyltransferases domain 2"/>
    <property type="match status" value="1"/>
</dbReference>
<dbReference type="Pfam" id="PF24931">
    <property type="entry name" value="ACT_ACR9_3rd"/>
    <property type="match status" value="1"/>
</dbReference>
<dbReference type="Proteomes" id="UP000006732">
    <property type="component" value="Chromosome"/>
</dbReference>
<dbReference type="GO" id="GO:0008773">
    <property type="term" value="F:[protein-PII] uridylyltransferase activity"/>
    <property type="evidence" value="ECO:0007669"/>
    <property type="project" value="UniProtKB-UniRule"/>
</dbReference>
<dbReference type="Pfam" id="PF01842">
    <property type="entry name" value="ACT"/>
    <property type="match status" value="1"/>
</dbReference>
<dbReference type="NCBIfam" id="TIGR01693">
    <property type="entry name" value="UTase_glnD"/>
    <property type="match status" value="1"/>
</dbReference>
<comment type="caution">
    <text evidence="7">Lacks conserved residue(s) required for the propagation of feature annotation.</text>
</comment>
<evidence type="ECO:0000256" key="4">
    <source>
        <dbReference type="ARBA" id="ARBA00022801"/>
    </source>
</evidence>
<dbReference type="Pfam" id="PF01909">
    <property type="entry name" value="NTP_transf_2"/>
    <property type="match status" value="1"/>
</dbReference>
<comment type="similarity">
    <text evidence="7">Belongs to the GlnD family.</text>
</comment>
<comment type="activity regulation">
    <text evidence="7">Uridylyltransferase (UTase) activity is inhibited by glutamine, while glutamine activates uridylyl-removing (UR) activity.</text>
</comment>